<dbReference type="InterPro" id="IPR027417">
    <property type="entry name" value="P-loop_NTPase"/>
</dbReference>
<name>A0ABV6RDR3_9MICO</name>
<dbReference type="Gene3D" id="3.40.50.300">
    <property type="entry name" value="P-loop containing nucleotide triphosphate hydrolases"/>
    <property type="match status" value="2"/>
</dbReference>
<dbReference type="EMBL" id="JBHLSV010000016">
    <property type="protein sequence ID" value="MFC0674896.1"/>
    <property type="molecule type" value="Genomic_DNA"/>
</dbReference>
<sequence>MHVLRLAGPPGVGKSTLAQAIAARFAAAGDATTHVDIDQLGMLYPAPDGDPDRWRLKERALDRVAIIHRRAGSHRLVVSGVACPDLPPPPTIACSVTSLWLDASDAQRRARLGPRGWSPEQRERTVRIGGEESARLAPGWRRLGTDDLGVEETARRILDLAAQAEAKPLGPTPLPEGADSQLAPVLWITGPRCTGASSIGWQLAQEAWAAGRRLGFLDLAQLSLARNLPGGERAARVLGADCAASLHECFVAAGGTASIVVAPLDAGPELALAAFGDVPVIPVRLDASAADLRARARSRADGGGPVLAGDDLREATPFEIAAVVRRALHQRMLPLRPGEIRVSTTGADVPSAAARIRTATGWSA</sequence>
<proteinExistence type="predicted"/>
<gene>
    <name evidence="1" type="ORF">ACFFF6_13090</name>
</gene>
<dbReference type="Proteomes" id="UP001589793">
    <property type="component" value="Unassembled WGS sequence"/>
</dbReference>
<dbReference type="SUPFAM" id="SSF52540">
    <property type="entry name" value="P-loop containing nucleoside triphosphate hydrolases"/>
    <property type="match status" value="1"/>
</dbReference>
<comment type="caution">
    <text evidence="1">The sequence shown here is derived from an EMBL/GenBank/DDBJ whole genome shotgun (WGS) entry which is preliminary data.</text>
</comment>
<evidence type="ECO:0000313" key="1">
    <source>
        <dbReference type="EMBL" id="MFC0674896.1"/>
    </source>
</evidence>
<dbReference type="PRINTS" id="PR00830">
    <property type="entry name" value="ENDOLAPTASE"/>
</dbReference>
<protein>
    <submittedName>
        <fullName evidence="1">AAA family ATPase</fullName>
    </submittedName>
</protein>
<keyword evidence="2" id="KW-1185">Reference proteome</keyword>
<organism evidence="1 2">
    <name type="scientific">Brachybacterium hainanense</name>
    <dbReference type="NCBI Taxonomy" id="1541174"/>
    <lineage>
        <taxon>Bacteria</taxon>
        <taxon>Bacillati</taxon>
        <taxon>Actinomycetota</taxon>
        <taxon>Actinomycetes</taxon>
        <taxon>Micrococcales</taxon>
        <taxon>Dermabacteraceae</taxon>
        <taxon>Brachybacterium</taxon>
    </lineage>
</organism>
<accession>A0ABV6RDR3</accession>
<dbReference type="RefSeq" id="WP_376981412.1">
    <property type="nucleotide sequence ID" value="NZ_JBHLSV010000016.1"/>
</dbReference>
<dbReference type="Pfam" id="PF13238">
    <property type="entry name" value="AAA_18"/>
    <property type="match status" value="1"/>
</dbReference>
<reference evidence="1 2" key="1">
    <citation type="submission" date="2024-09" db="EMBL/GenBank/DDBJ databases">
        <authorList>
            <person name="Sun Q."/>
            <person name="Mori K."/>
        </authorList>
    </citation>
    <scope>NUCLEOTIDE SEQUENCE [LARGE SCALE GENOMIC DNA]</scope>
    <source>
        <strain evidence="1 2">CICC 10874</strain>
    </source>
</reference>
<evidence type="ECO:0000313" key="2">
    <source>
        <dbReference type="Proteomes" id="UP001589793"/>
    </source>
</evidence>